<evidence type="ECO:0000256" key="11">
    <source>
        <dbReference type="PIRSR" id="PIRSR000193-1"/>
    </source>
</evidence>
<evidence type="ECO:0000256" key="5">
    <source>
        <dbReference type="ARBA" id="ARBA00022650"/>
    </source>
</evidence>
<evidence type="ECO:0000256" key="6">
    <source>
        <dbReference type="ARBA" id="ARBA00022857"/>
    </source>
</evidence>
<evidence type="ECO:0000256" key="1">
    <source>
        <dbReference type="ARBA" id="ARBA00004496"/>
    </source>
</evidence>
<dbReference type="PROSITE" id="PS00521">
    <property type="entry name" value="P5CR"/>
    <property type="match status" value="1"/>
</dbReference>
<dbReference type="GO" id="GO:0055129">
    <property type="term" value="P:L-proline biosynthetic process"/>
    <property type="evidence" value="ECO:0007669"/>
    <property type="project" value="UniProtKB-UniRule"/>
</dbReference>
<comment type="subcellular location">
    <subcellularLocation>
        <location evidence="1 9">Cytoplasm</location>
    </subcellularLocation>
</comment>
<dbReference type="SUPFAM" id="SSF51735">
    <property type="entry name" value="NAD(P)-binding Rossmann-fold domains"/>
    <property type="match status" value="1"/>
</dbReference>
<comment type="catalytic activity">
    <reaction evidence="9">
        <text>L-proline + NAD(+) = (S)-1-pyrroline-5-carboxylate + NADH + 2 H(+)</text>
        <dbReference type="Rhea" id="RHEA:14105"/>
        <dbReference type="ChEBI" id="CHEBI:15378"/>
        <dbReference type="ChEBI" id="CHEBI:17388"/>
        <dbReference type="ChEBI" id="CHEBI:57540"/>
        <dbReference type="ChEBI" id="CHEBI:57945"/>
        <dbReference type="ChEBI" id="CHEBI:60039"/>
        <dbReference type="EC" id="1.5.1.2"/>
    </reaction>
</comment>
<accession>G5IN72</accession>
<comment type="similarity">
    <text evidence="2 9 12">Belongs to the pyrroline-5-carboxylate reductase family.</text>
</comment>
<dbReference type="HOGENOM" id="CLU_042344_3_1_9"/>
<dbReference type="FunFam" id="3.40.50.720:FF:000190">
    <property type="entry name" value="Pyrroline-5-carboxylate reductase"/>
    <property type="match status" value="1"/>
</dbReference>
<dbReference type="InterPro" id="IPR028939">
    <property type="entry name" value="P5C_Rdtase_cat_N"/>
</dbReference>
<gene>
    <name evidence="9" type="primary">proC</name>
    <name evidence="15" type="ORF">HMPREF9473_04950</name>
</gene>
<keyword evidence="7 9" id="KW-0560">Oxidoreductase</keyword>
<dbReference type="GO" id="GO:0004735">
    <property type="term" value="F:pyrroline-5-carboxylate reductase activity"/>
    <property type="evidence" value="ECO:0007669"/>
    <property type="project" value="UniProtKB-UniRule"/>
</dbReference>
<evidence type="ECO:0000259" key="14">
    <source>
        <dbReference type="Pfam" id="PF14748"/>
    </source>
</evidence>
<feature type="domain" description="Pyrroline-5-carboxylate reductase catalytic N-terminal" evidence="13">
    <location>
        <begin position="3"/>
        <end position="95"/>
    </location>
</feature>
<dbReference type="Gene3D" id="1.10.3730.10">
    <property type="entry name" value="ProC C-terminal domain-like"/>
    <property type="match status" value="1"/>
</dbReference>
<protein>
    <recommendedName>
        <fullName evidence="9 10">Pyrroline-5-carboxylate reductase</fullName>
        <shortName evidence="9">P5C reductase</shortName>
        <shortName evidence="9">P5CR</shortName>
        <ecNumber evidence="9 10">1.5.1.2</ecNumber>
    </recommendedName>
    <alternativeName>
        <fullName evidence="9">PCA reductase</fullName>
    </alternativeName>
</protein>
<keyword evidence="6 9" id="KW-0521">NADP</keyword>
<dbReference type="EC" id="1.5.1.2" evidence="9 10"/>
<dbReference type="InterPro" id="IPR008927">
    <property type="entry name" value="6-PGluconate_DH-like_C_sf"/>
</dbReference>
<evidence type="ECO:0000256" key="12">
    <source>
        <dbReference type="RuleBase" id="RU003903"/>
    </source>
</evidence>
<evidence type="ECO:0000256" key="10">
    <source>
        <dbReference type="NCBIfam" id="TIGR00112"/>
    </source>
</evidence>
<evidence type="ECO:0000256" key="7">
    <source>
        <dbReference type="ARBA" id="ARBA00023002"/>
    </source>
</evidence>
<evidence type="ECO:0000313" key="16">
    <source>
        <dbReference type="Proteomes" id="UP000005384"/>
    </source>
</evidence>
<dbReference type="RefSeq" id="WP_006782938.1">
    <property type="nucleotide sequence ID" value="NZ_CP040506.1"/>
</dbReference>
<dbReference type="FunFam" id="1.10.3730.10:FF:000001">
    <property type="entry name" value="Pyrroline-5-carboxylate reductase"/>
    <property type="match status" value="1"/>
</dbReference>
<sequence>MAKIGFIGMGNMGYAILKGLLKFYNKEELIFTDVNADKMNQVTEETGVPHVDSNAECANSCQYLVLAVKPQYYQPVLQNIINVVTPKHIIISIAPGITIAQLKESLGIDRRIVRAMPNTPALVGEGMTGVSYNPAQFSDEEKATIEEFFRSFGRVKMVEERLINAVACASGSSPAYVYMFIEALADSAVKYGLPRQDAYEMVAQTVLGSAKMVLETGMHPGALKDNVCSPGGTTIEGVSALEEYGFRNAIIKASDACYDKCKRL</sequence>
<comment type="pathway">
    <text evidence="9 12">Amino-acid biosynthesis; L-proline biosynthesis; L-proline from L-glutamate 5-semialdehyde: step 1/1.</text>
</comment>
<dbReference type="Gene3D" id="3.40.50.720">
    <property type="entry name" value="NAD(P)-binding Rossmann-like Domain"/>
    <property type="match status" value="1"/>
</dbReference>
<dbReference type="InterPro" id="IPR029036">
    <property type="entry name" value="P5CR_dimer"/>
</dbReference>
<dbReference type="HAMAP" id="MF_01925">
    <property type="entry name" value="P5C_reductase"/>
    <property type="match status" value="1"/>
</dbReference>
<dbReference type="InterPro" id="IPR000304">
    <property type="entry name" value="Pyrroline-COOH_reductase"/>
</dbReference>
<comment type="caution">
    <text evidence="15">The sequence shown here is derived from an EMBL/GenBank/DDBJ whole genome shotgun (WGS) entry which is preliminary data.</text>
</comment>
<comment type="function">
    <text evidence="8 9">Catalyzes the reduction of 1-pyrroline-5-carboxylate (PCA) to L-proline.</text>
</comment>
<dbReference type="PIRSF" id="PIRSF000193">
    <property type="entry name" value="Pyrrol-5-carb_rd"/>
    <property type="match status" value="1"/>
</dbReference>
<dbReference type="SUPFAM" id="SSF48179">
    <property type="entry name" value="6-phosphogluconate dehydrogenase C-terminal domain-like"/>
    <property type="match status" value="1"/>
</dbReference>
<keyword evidence="5 9" id="KW-0641">Proline biosynthesis</keyword>
<proteinExistence type="inferred from homology"/>
<evidence type="ECO:0000256" key="3">
    <source>
        <dbReference type="ARBA" id="ARBA00022490"/>
    </source>
</evidence>
<name>G5IN72_9FIRM</name>
<comment type="catalytic activity">
    <reaction evidence="9 12">
        <text>L-proline + NADP(+) = (S)-1-pyrroline-5-carboxylate + NADPH + 2 H(+)</text>
        <dbReference type="Rhea" id="RHEA:14109"/>
        <dbReference type="ChEBI" id="CHEBI:15378"/>
        <dbReference type="ChEBI" id="CHEBI:17388"/>
        <dbReference type="ChEBI" id="CHEBI:57783"/>
        <dbReference type="ChEBI" id="CHEBI:58349"/>
        <dbReference type="ChEBI" id="CHEBI:60039"/>
        <dbReference type="EC" id="1.5.1.2"/>
    </reaction>
</comment>
<dbReference type="Pfam" id="PF14748">
    <property type="entry name" value="P5CR_dimer"/>
    <property type="match status" value="1"/>
</dbReference>
<feature type="domain" description="Pyrroline-5-carboxylate reductase dimerisation" evidence="14">
    <location>
        <begin position="160"/>
        <end position="264"/>
    </location>
</feature>
<dbReference type="PANTHER" id="PTHR11645">
    <property type="entry name" value="PYRROLINE-5-CARBOXYLATE REDUCTASE"/>
    <property type="match status" value="1"/>
</dbReference>
<dbReference type="AlphaFoldDB" id="G5IN72"/>
<dbReference type="EMBL" id="ADLN01000127">
    <property type="protein sequence ID" value="EHI57043.1"/>
    <property type="molecule type" value="Genomic_DNA"/>
</dbReference>
<feature type="binding site" evidence="11">
    <location>
        <begin position="67"/>
        <end position="70"/>
    </location>
    <ligand>
        <name>NADP(+)</name>
        <dbReference type="ChEBI" id="CHEBI:58349"/>
    </ligand>
</feature>
<dbReference type="GO" id="GO:0005737">
    <property type="term" value="C:cytoplasm"/>
    <property type="evidence" value="ECO:0007669"/>
    <property type="project" value="UniProtKB-SubCell"/>
</dbReference>
<keyword evidence="4 9" id="KW-0028">Amino-acid biosynthesis</keyword>
<organism evidence="15 16">
    <name type="scientific">Hungatella hathewayi WAL-18680</name>
    <dbReference type="NCBI Taxonomy" id="742737"/>
    <lineage>
        <taxon>Bacteria</taxon>
        <taxon>Bacillati</taxon>
        <taxon>Bacillota</taxon>
        <taxon>Clostridia</taxon>
        <taxon>Lachnospirales</taxon>
        <taxon>Lachnospiraceae</taxon>
        <taxon>Hungatella</taxon>
    </lineage>
</organism>
<dbReference type="InterPro" id="IPR053790">
    <property type="entry name" value="P5CR-like_CS"/>
</dbReference>
<evidence type="ECO:0000256" key="2">
    <source>
        <dbReference type="ARBA" id="ARBA00005525"/>
    </source>
</evidence>
<evidence type="ECO:0000313" key="15">
    <source>
        <dbReference type="EMBL" id="EHI57043.1"/>
    </source>
</evidence>
<evidence type="ECO:0000259" key="13">
    <source>
        <dbReference type="Pfam" id="PF03807"/>
    </source>
</evidence>
<dbReference type="InterPro" id="IPR036291">
    <property type="entry name" value="NAD(P)-bd_dom_sf"/>
</dbReference>
<keyword evidence="3 9" id="KW-0963">Cytoplasm</keyword>
<feature type="binding site" evidence="11">
    <location>
        <position position="54"/>
    </location>
    <ligand>
        <name>NADPH</name>
        <dbReference type="ChEBI" id="CHEBI:57783"/>
    </ligand>
</feature>
<evidence type="ECO:0000256" key="8">
    <source>
        <dbReference type="ARBA" id="ARBA00058118"/>
    </source>
</evidence>
<dbReference type="NCBIfam" id="TIGR00112">
    <property type="entry name" value="proC"/>
    <property type="match status" value="1"/>
</dbReference>
<dbReference type="OrthoDB" id="9805754at2"/>
<dbReference type="Proteomes" id="UP000005384">
    <property type="component" value="Unassembled WGS sequence"/>
</dbReference>
<dbReference type="UniPathway" id="UPA00098">
    <property type="reaction ID" value="UER00361"/>
</dbReference>
<feature type="binding site" evidence="11">
    <location>
        <begin position="7"/>
        <end position="12"/>
    </location>
    <ligand>
        <name>NADP(+)</name>
        <dbReference type="ChEBI" id="CHEBI:58349"/>
    </ligand>
</feature>
<dbReference type="Pfam" id="PF03807">
    <property type="entry name" value="F420_oxidored"/>
    <property type="match status" value="1"/>
</dbReference>
<evidence type="ECO:0000256" key="4">
    <source>
        <dbReference type="ARBA" id="ARBA00022605"/>
    </source>
</evidence>
<dbReference type="PANTHER" id="PTHR11645:SF0">
    <property type="entry name" value="PYRROLINE-5-CARBOXYLATE REDUCTASE 3"/>
    <property type="match status" value="1"/>
</dbReference>
<reference evidence="15 16" key="1">
    <citation type="submission" date="2011-08" db="EMBL/GenBank/DDBJ databases">
        <title>The Genome Sequence of Clostridium hathewayi WAL-18680.</title>
        <authorList>
            <consortium name="The Broad Institute Genome Sequencing Platform"/>
            <person name="Earl A."/>
            <person name="Ward D."/>
            <person name="Feldgarden M."/>
            <person name="Gevers D."/>
            <person name="Finegold S.M."/>
            <person name="Summanen P.H."/>
            <person name="Molitoris D.R."/>
            <person name="Song M."/>
            <person name="Daigneault M."/>
            <person name="Allen-Vercoe E."/>
            <person name="Young S.K."/>
            <person name="Zeng Q."/>
            <person name="Gargeya S."/>
            <person name="Fitzgerald M."/>
            <person name="Haas B."/>
            <person name="Abouelleil A."/>
            <person name="Alvarado L."/>
            <person name="Arachchi H.M."/>
            <person name="Berlin A."/>
            <person name="Brown A."/>
            <person name="Chapman S.B."/>
            <person name="Chen Z."/>
            <person name="Dunbar C."/>
            <person name="Freedman E."/>
            <person name="Gearin G."/>
            <person name="Gellesch M."/>
            <person name="Goldberg J."/>
            <person name="Griggs A."/>
            <person name="Gujja S."/>
            <person name="Heiman D."/>
            <person name="Howarth C."/>
            <person name="Larson L."/>
            <person name="Lui A."/>
            <person name="MacDonald P.J.P."/>
            <person name="Montmayeur A."/>
            <person name="Murphy C."/>
            <person name="Neiman D."/>
            <person name="Pearson M."/>
            <person name="Priest M."/>
            <person name="Roberts A."/>
            <person name="Saif S."/>
            <person name="Shea T."/>
            <person name="Shenoy N."/>
            <person name="Sisk P."/>
            <person name="Stolte C."/>
            <person name="Sykes S."/>
            <person name="Wortman J."/>
            <person name="Nusbaum C."/>
            <person name="Birren B."/>
        </authorList>
    </citation>
    <scope>NUCLEOTIDE SEQUENCE [LARGE SCALE GENOMIC DNA]</scope>
    <source>
        <strain evidence="15 16">WAL-18680</strain>
    </source>
</reference>
<evidence type="ECO:0000256" key="9">
    <source>
        <dbReference type="HAMAP-Rule" id="MF_01925"/>
    </source>
</evidence>
<dbReference type="PATRIC" id="fig|742737.3.peg.4934"/>
<keyword evidence="16" id="KW-1185">Reference proteome</keyword>